<feature type="compositionally biased region" description="Low complexity" evidence="1">
    <location>
        <begin position="122"/>
        <end position="157"/>
    </location>
</feature>
<feature type="compositionally biased region" description="Low complexity" evidence="1">
    <location>
        <begin position="41"/>
        <end position="65"/>
    </location>
</feature>
<proteinExistence type="predicted"/>
<evidence type="ECO:0000313" key="2">
    <source>
        <dbReference type="EMBL" id="MBB6438377.1"/>
    </source>
</evidence>
<comment type="caution">
    <text evidence="2">The sequence shown here is derived from an EMBL/GenBank/DDBJ whole genome shotgun (WGS) entry which is preliminary data.</text>
</comment>
<gene>
    <name evidence="2" type="ORF">HNQ79_004884</name>
</gene>
<dbReference type="AlphaFoldDB" id="A0A7X0HIM9"/>
<feature type="compositionally biased region" description="Polar residues" evidence="1">
    <location>
        <begin position="26"/>
        <end position="38"/>
    </location>
</feature>
<feature type="region of interest" description="Disordered" evidence="1">
    <location>
        <begin position="1"/>
        <end position="196"/>
    </location>
</feature>
<name>A0A7X0HIM9_9ACTN</name>
<accession>A0A7X0HIM9</accession>
<evidence type="ECO:0000313" key="3">
    <source>
        <dbReference type="Proteomes" id="UP000540423"/>
    </source>
</evidence>
<keyword evidence="3" id="KW-1185">Reference proteome</keyword>
<evidence type="ECO:0000256" key="1">
    <source>
        <dbReference type="SAM" id="MobiDB-lite"/>
    </source>
</evidence>
<dbReference type="Proteomes" id="UP000540423">
    <property type="component" value="Unassembled WGS sequence"/>
</dbReference>
<organism evidence="2 3">
    <name type="scientific">Streptomyces candidus</name>
    <dbReference type="NCBI Taxonomy" id="67283"/>
    <lineage>
        <taxon>Bacteria</taxon>
        <taxon>Bacillati</taxon>
        <taxon>Actinomycetota</taxon>
        <taxon>Actinomycetes</taxon>
        <taxon>Kitasatosporales</taxon>
        <taxon>Streptomycetaceae</taxon>
        <taxon>Streptomyces</taxon>
    </lineage>
</organism>
<protein>
    <submittedName>
        <fullName evidence="2">Uncharacterized protein</fullName>
    </submittedName>
</protein>
<sequence length="196" mass="19088">MARSAPPGTYSASSRPGSGLAAGDSTPLSPSGNATTLRKSAAGSAHAAGTTSAPATPVTTRAQRPAPRRPVHPASSTNATGTAGQAVHFSAAATPSAAPAQPPRPRPAHTSPRHISPTTGRSTPPTASGSATSGQAAIHAPAPRRAATSSTARNPAAIHHRASPSGLPPDRTCGSPKTAIPGRYGLKSATTAGSGT</sequence>
<feature type="compositionally biased region" description="Low complexity" evidence="1">
    <location>
        <begin position="90"/>
        <end position="99"/>
    </location>
</feature>
<reference evidence="2 3" key="1">
    <citation type="submission" date="2020-08" db="EMBL/GenBank/DDBJ databases">
        <title>Genomic Encyclopedia of Type Strains, Phase IV (KMG-IV): sequencing the most valuable type-strain genomes for metagenomic binning, comparative biology and taxonomic classification.</title>
        <authorList>
            <person name="Goeker M."/>
        </authorList>
    </citation>
    <scope>NUCLEOTIDE SEQUENCE [LARGE SCALE GENOMIC DNA]</scope>
    <source>
        <strain evidence="2 3">DSM 40141</strain>
    </source>
</reference>
<dbReference type="EMBL" id="JACHEM010000013">
    <property type="protein sequence ID" value="MBB6438377.1"/>
    <property type="molecule type" value="Genomic_DNA"/>
</dbReference>